<accession>A0A9P7KPS7</accession>
<feature type="compositionally biased region" description="Basic and acidic residues" evidence="1">
    <location>
        <begin position="90"/>
        <end position="112"/>
    </location>
</feature>
<organism evidence="2 3">
    <name type="scientific">Sphagnurus paluster</name>
    <dbReference type="NCBI Taxonomy" id="117069"/>
    <lineage>
        <taxon>Eukaryota</taxon>
        <taxon>Fungi</taxon>
        <taxon>Dikarya</taxon>
        <taxon>Basidiomycota</taxon>
        <taxon>Agaricomycotina</taxon>
        <taxon>Agaricomycetes</taxon>
        <taxon>Agaricomycetidae</taxon>
        <taxon>Agaricales</taxon>
        <taxon>Tricholomatineae</taxon>
        <taxon>Lyophyllaceae</taxon>
        <taxon>Sphagnurus</taxon>
    </lineage>
</organism>
<feature type="compositionally biased region" description="Basic residues" evidence="1">
    <location>
        <begin position="33"/>
        <end position="42"/>
    </location>
</feature>
<dbReference type="Pfam" id="PF08576">
    <property type="entry name" value="DUF1764"/>
    <property type="match status" value="1"/>
</dbReference>
<keyword evidence="3" id="KW-1185">Reference proteome</keyword>
<reference evidence="2" key="2">
    <citation type="submission" date="2021-10" db="EMBL/GenBank/DDBJ databases">
        <title>Phylogenomics reveals ancestral predisposition of the termite-cultivated fungus Termitomyces towards a domesticated lifestyle.</title>
        <authorList>
            <person name="Auxier B."/>
            <person name="Grum-Grzhimaylo A."/>
            <person name="Cardenas M.E."/>
            <person name="Lodge J.D."/>
            <person name="Laessoe T."/>
            <person name="Pedersen O."/>
            <person name="Smith M.E."/>
            <person name="Kuyper T.W."/>
            <person name="Franco-Molano E.A."/>
            <person name="Baroni T.J."/>
            <person name="Aanen D.K."/>
        </authorList>
    </citation>
    <scope>NUCLEOTIDE SEQUENCE</scope>
    <source>
        <strain evidence="2">D49</strain>
    </source>
</reference>
<dbReference type="AlphaFoldDB" id="A0A9P7KPS7"/>
<evidence type="ECO:0000313" key="2">
    <source>
        <dbReference type="EMBL" id="KAG5654766.1"/>
    </source>
</evidence>
<dbReference type="PANTHER" id="PTHR34066">
    <property type="entry name" value="GROWTH FACTOR 2"/>
    <property type="match status" value="1"/>
</dbReference>
<name>A0A9P7KPS7_9AGAR</name>
<evidence type="ECO:0000313" key="3">
    <source>
        <dbReference type="Proteomes" id="UP000717328"/>
    </source>
</evidence>
<feature type="region of interest" description="Disordered" evidence="1">
    <location>
        <begin position="1"/>
        <end position="112"/>
    </location>
</feature>
<evidence type="ECO:0008006" key="4">
    <source>
        <dbReference type="Google" id="ProtNLM"/>
    </source>
</evidence>
<gene>
    <name evidence="2" type="ORF">H0H81_003774</name>
</gene>
<dbReference type="EMBL" id="JABCKI010000001">
    <property type="protein sequence ID" value="KAG5654766.1"/>
    <property type="molecule type" value="Genomic_DNA"/>
</dbReference>
<sequence>MSEIDDIFSSKTKSKASASQPVASTSSLPEKSTKKKDKKRKRNPEALPDDPQPKKSRPAPETIIDPSTLITTKLPKTSKKYKPPKTSSKSADHDENKFVDSRGSHSRKTTEEGWAIYKEDELGIHDGGGDTPLCPFDCECCF</sequence>
<dbReference type="OrthoDB" id="20835at2759"/>
<reference evidence="2" key="1">
    <citation type="submission" date="2021-02" db="EMBL/GenBank/DDBJ databases">
        <authorList>
            <person name="Nieuwenhuis M."/>
            <person name="Van De Peppel L.J.J."/>
        </authorList>
    </citation>
    <scope>NUCLEOTIDE SEQUENCE</scope>
    <source>
        <strain evidence="2">D49</strain>
    </source>
</reference>
<dbReference type="PANTHER" id="PTHR34066:SF1">
    <property type="entry name" value="DUF1764 FAMILY PROTEIN"/>
    <property type="match status" value="1"/>
</dbReference>
<proteinExistence type="predicted"/>
<dbReference type="Proteomes" id="UP000717328">
    <property type="component" value="Unassembled WGS sequence"/>
</dbReference>
<evidence type="ECO:0000256" key="1">
    <source>
        <dbReference type="SAM" id="MobiDB-lite"/>
    </source>
</evidence>
<protein>
    <recommendedName>
        <fullName evidence="4">DUF1764-domain-containing protein</fullName>
    </recommendedName>
</protein>
<dbReference type="InterPro" id="IPR013885">
    <property type="entry name" value="DUF1764_euk"/>
</dbReference>
<feature type="compositionally biased region" description="Low complexity" evidence="1">
    <location>
        <begin position="9"/>
        <end position="19"/>
    </location>
</feature>
<comment type="caution">
    <text evidence="2">The sequence shown here is derived from an EMBL/GenBank/DDBJ whole genome shotgun (WGS) entry which is preliminary data.</text>
</comment>
<feature type="compositionally biased region" description="Polar residues" evidence="1">
    <location>
        <begin position="20"/>
        <end position="30"/>
    </location>
</feature>